<dbReference type="InParanoid" id="A0A6L2PZM7"/>
<dbReference type="Proteomes" id="UP000502823">
    <property type="component" value="Unassembled WGS sequence"/>
</dbReference>
<accession>A0A6L2PZM7</accession>
<keyword evidence="2" id="KW-1185">Reference proteome</keyword>
<evidence type="ECO:0000313" key="2">
    <source>
        <dbReference type="Proteomes" id="UP000502823"/>
    </source>
</evidence>
<reference evidence="2" key="1">
    <citation type="submission" date="2020-01" db="EMBL/GenBank/DDBJ databases">
        <title>Draft genome sequence of the Termite Coptotermes fromosanus.</title>
        <authorList>
            <person name="Itakura S."/>
            <person name="Yosikawa Y."/>
            <person name="Umezawa K."/>
        </authorList>
    </citation>
    <scope>NUCLEOTIDE SEQUENCE [LARGE SCALE GENOMIC DNA]</scope>
</reference>
<organism evidence="1 2">
    <name type="scientific">Coptotermes formosanus</name>
    <name type="common">Formosan subterranean termite</name>
    <dbReference type="NCBI Taxonomy" id="36987"/>
    <lineage>
        <taxon>Eukaryota</taxon>
        <taxon>Metazoa</taxon>
        <taxon>Ecdysozoa</taxon>
        <taxon>Arthropoda</taxon>
        <taxon>Hexapoda</taxon>
        <taxon>Insecta</taxon>
        <taxon>Pterygota</taxon>
        <taxon>Neoptera</taxon>
        <taxon>Polyneoptera</taxon>
        <taxon>Dictyoptera</taxon>
        <taxon>Blattodea</taxon>
        <taxon>Blattoidea</taxon>
        <taxon>Termitoidae</taxon>
        <taxon>Rhinotermitidae</taxon>
        <taxon>Coptotermes</taxon>
    </lineage>
</organism>
<protein>
    <submittedName>
        <fullName evidence="1">Uncharacterized protein</fullName>
    </submittedName>
</protein>
<dbReference type="OrthoDB" id="6739439at2759"/>
<evidence type="ECO:0000313" key="1">
    <source>
        <dbReference type="EMBL" id="GFG35925.1"/>
    </source>
</evidence>
<dbReference type="AlphaFoldDB" id="A0A6L2PZM7"/>
<sequence>MSPTEFEYLTHLIGKRISKKDTTFRKVISVQESLALTLRLLASGDSYVSLYHSFLSPLHSAHTATKAAQKELTHRTVV</sequence>
<gene>
    <name evidence="1" type="ORF">Cfor_05277</name>
</gene>
<name>A0A6L2PZM7_COPFO</name>
<dbReference type="EMBL" id="BLKM01000587">
    <property type="protein sequence ID" value="GFG35925.1"/>
    <property type="molecule type" value="Genomic_DNA"/>
</dbReference>
<proteinExistence type="predicted"/>
<comment type="caution">
    <text evidence="1">The sequence shown here is derived from an EMBL/GenBank/DDBJ whole genome shotgun (WGS) entry which is preliminary data.</text>
</comment>